<dbReference type="AlphaFoldDB" id="A0AAD7Z5A0"/>
<dbReference type="Proteomes" id="UP001233999">
    <property type="component" value="Unassembled WGS sequence"/>
</dbReference>
<dbReference type="Pfam" id="PF00379">
    <property type="entry name" value="Chitin_bind_4"/>
    <property type="match status" value="1"/>
</dbReference>
<reference evidence="3" key="1">
    <citation type="journal article" date="2023" name="IScience">
        <title>Live-bearing cockroach genome reveals convergent evolutionary mechanisms linked to viviparity in insects and beyond.</title>
        <authorList>
            <person name="Fouks B."/>
            <person name="Harrison M.C."/>
            <person name="Mikhailova A.A."/>
            <person name="Marchal E."/>
            <person name="English S."/>
            <person name="Carruthers M."/>
            <person name="Jennings E.C."/>
            <person name="Chiamaka E.L."/>
            <person name="Frigard R.A."/>
            <person name="Pippel M."/>
            <person name="Attardo G.M."/>
            <person name="Benoit J.B."/>
            <person name="Bornberg-Bauer E."/>
            <person name="Tobe S.S."/>
        </authorList>
    </citation>
    <scope>NUCLEOTIDE SEQUENCE</scope>
    <source>
        <strain evidence="3">Stay&amp;Tobe</strain>
    </source>
</reference>
<evidence type="ECO:0000313" key="3">
    <source>
        <dbReference type="EMBL" id="KAJ9574188.1"/>
    </source>
</evidence>
<evidence type="ECO:0000313" key="4">
    <source>
        <dbReference type="Proteomes" id="UP001233999"/>
    </source>
</evidence>
<keyword evidence="1" id="KW-0193">Cuticle</keyword>
<feature type="compositionally biased region" description="Polar residues" evidence="2">
    <location>
        <begin position="207"/>
        <end position="219"/>
    </location>
</feature>
<gene>
    <name evidence="3" type="ORF">L9F63_008444</name>
</gene>
<accession>A0AAD7Z5A0</accession>
<dbReference type="EMBL" id="JASPKZ010010652">
    <property type="protein sequence ID" value="KAJ9574188.1"/>
    <property type="molecule type" value="Genomic_DNA"/>
</dbReference>
<sequence>MDGVYNLERNNIKSSLEYFLSTKFTITLIFIKSKCIVLMHHSKMQECAFKKASTTSVVQNESDESNGHKKTLVRLVTSSKRYRQLWTFNLTHSKFNMLQNLMKILPLLVLIVVSAAEDDEPYEFQFTVPGIQHRYEKKDDRGLVTGEYGYITADGIYHVTDYATDESGNFKIVNSWNIAVGFPYSGGPEQTYSGQNIASGGMPALGSSLQHPSSNTNALQDKVPNNPFKS</sequence>
<dbReference type="InterPro" id="IPR000618">
    <property type="entry name" value="Insect_cuticle"/>
</dbReference>
<evidence type="ECO:0000256" key="1">
    <source>
        <dbReference type="PROSITE-ProRule" id="PRU00497"/>
    </source>
</evidence>
<organism evidence="3 4">
    <name type="scientific">Diploptera punctata</name>
    <name type="common">Pacific beetle cockroach</name>
    <dbReference type="NCBI Taxonomy" id="6984"/>
    <lineage>
        <taxon>Eukaryota</taxon>
        <taxon>Metazoa</taxon>
        <taxon>Ecdysozoa</taxon>
        <taxon>Arthropoda</taxon>
        <taxon>Hexapoda</taxon>
        <taxon>Insecta</taxon>
        <taxon>Pterygota</taxon>
        <taxon>Neoptera</taxon>
        <taxon>Polyneoptera</taxon>
        <taxon>Dictyoptera</taxon>
        <taxon>Blattodea</taxon>
        <taxon>Blaberoidea</taxon>
        <taxon>Blaberidae</taxon>
        <taxon>Diplopterinae</taxon>
        <taxon>Diploptera</taxon>
    </lineage>
</organism>
<dbReference type="PROSITE" id="PS51155">
    <property type="entry name" value="CHIT_BIND_RR_2"/>
    <property type="match status" value="1"/>
</dbReference>
<reference evidence="3" key="2">
    <citation type="submission" date="2023-05" db="EMBL/GenBank/DDBJ databases">
        <authorList>
            <person name="Fouks B."/>
        </authorList>
    </citation>
    <scope>NUCLEOTIDE SEQUENCE</scope>
    <source>
        <strain evidence="3">Stay&amp;Tobe</strain>
        <tissue evidence="3">Testes</tissue>
    </source>
</reference>
<keyword evidence="4" id="KW-1185">Reference proteome</keyword>
<evidence type="ECO:0000256" key="2">
    <source>
        <dbReference type="SAM" id="MobiDB-lite"/>
    </source>
</evidence>
<protein>
    <submittedName>
        <fullName evidence="3">Uncharacterized protein</fullName>
    </submittedName>
</protein>
<name>A0AAD7Z5A0_DIPPU</name>
<comment type="caution">
    <text evidence="3">The sequence shown here is derived from an EMBL/GenBank/DDBJ whole genome shotgun (WGS) entry which is preliminary data.</text>
</comment>
<dbReference type="GO" id="GO:0042302">
    <property type="term" value="F:structural constituent of cuticle"/>
    <property type="evidence" value="ECO:0007669"/>
    <property type="project" value="UniProtKB-UniRule"/>
</dbReference>
<feature type="region of interest" description="Disordered" evidence="2">
    <location>
        <begin position="203"/>
        <end position="230"/>
    </location>
</feature>
<proteinExistence type="predicted"/>